<sequence>MKHEKMKIIKMLDEILSFSFLHQATKMDIKIEIDGNNTIIKFNDNSKDITGAKLEEIRELLNIEKQSEVEEYYWELIGQRDYADEFTIVGFMTDKATINYSVDKGLELTLYRTNV</sequence>
<dbReference type="EMBL" id="OBDZ01000012">
    <property type="protein sequence ID" value="SNY29136.1"/>
    <property type="molecule type" value="Genomic_DNA"/>
</dbReference>
<dbReference type="AlphaFoldDB" id="A0A285H308"/>
<dbReference type="OrthoDB" id="9794280at2"/>
<organism evidence="1 2">
    <name type="scientific">Orenia metallireducens</name>
    <dbReference type="NCBI Taxonomy" id="1413210"/>
    <lineage>
        <taxon>Bacteria</taxon>
        <taxon>Bacillati</taxon>
        <taxon>Bacillota</taxon>
        <taxon>Clostridia</taxon>
        <taxon>Halanaerobiales</taxon>
        <taxon>Halobacteroidaceae</taxon>
        <taxon>Orenia</taxon>
    </lineage>
</organism>
<name>A0A285H308_9FIRM</name>
<reference evidence="2" key="1">
    <citation type="submission" date="2017-09" db="EMBL/GenBank/DDBJ databases">
        <authorList>
            <person name="Varghese N."/>
            <person name="Submissions S."/>
        </authorList>
    </citation>
    <scope>NUCLEOTIDE SEQUENCE [LARGE SCALE GENOMIC DNA]</scope>
    <source>
        <strain evidence="2">MSL47</strain>
    </source>
</reference>
<proteinExistence type="predicted"/>
<keyword evidence="2" id="KW-1185">Reference proteome</keyword>
<dbReference type="Proteomes" id="UP000219573">
    <property type="component" value="Unassembled WGS sequence"/>
</dbReference>
<evidence type="ECO:0000313" key="2">
    <source>
        <dbReference type="Proteomes" id="UP000219573"/>
    </source>
</evidence>
<dbReference type="RefSeq" id="WP_106231947.1">
    <property type="nucleotide sequence ID" value="NZ_OBDZ01000012.1"/>
</dbReference>
<accession>A0A285H308</accession>
<evidence type="ECO:0000313" key="1">
    <source>
        <dbReference type="EMBL" id="SNY29136.1"/>
    </source>
</evidence>
<protein>
    <submittedName>
        <fullName evidence="1">Uncharacterized protein</fullName>
    </submittedName>
</protein>
<gene>
    <name evidence="1" type="ORF">SAMN06265827_112115</name>
</gene>